<dbReference type="InterPro" id="IPR039852">
    <property type="entry name" value="CAND1/CAND2"/>
</dbReference>
<dbReference type="InterPro" id="IPR011989">
    <property type="entry name" value="ARM-like"/>
</dbReference>
<keyword evidence="3" id="KW-0833">Ubl conjugation pathway</keyword>
<dbReference type="AlphaFoldDB" id="A0ABD2NIT3"/>
<evidence type="ECO:0000313" key="6">
    <source>
        <dbReference type="Proteomes" id="UP001516400"/>
    </source>
</evidence>
<name>A0ABD2NIT3_9CUCU</name>
<keyword evidence="2" id="KW-0677">Repeat</keyword>
<sequence>MYVNLLKHIIVELSPLLDEVDLHIAQWTLVILKSIAEYHPAALKDMNVLILPQILVLVKSPLLQGSALNALLNFFKAVVKCNLPKLTYSHLLQIFLQLINSIGTGQCTIHKQVFYSLAKCVAAIDIRKAAFDCMYTILDFCLDRIDIFDFIAHVEGGLKDHYDIKMLTYLMVARLSQICPGAVLQRLDRLVEPLRATCTMKVKANSVKQEYEKQDELSGLPFEQFTRC</sequence>
<evidence type="ECO:0000313" key="5">
    <source>
        <dbReference type="EMBL" id="KAL3278588.1"/>
    </source>
</evidence>
<accession>A0ABD2NIT3</accession>
<proteinExistence type="inferred from homology"/>
<evidence type="ECO:0000256" key="3">
    <source>
        <dbReference type="ARBA" id="ARBA00022786"/>
    </source>
</evidence>
<evidence type="ECO:0000256" key="2">
    <source>
        <dbReference type="ARBA" id="ARBA00022737"/>
    </source>
</evidence>
<dbReference type="Pfam" id="PF08623">
    <property type="entry name" value="TIP120"/>
    <property type="match status" value="1"/>
</dbReference>
<evidence type="ECO:0000259" key="4">
    <source>
        <dbReference type="Pfam" id="PF08623"/>
    </source>
</evidence>
<dbReference type="SUPFAM" id="SSF48371">
    <property type="entry name" value="ARM repeat"/>
    <property type="match status" value="1"/>
</dbReference>
<gene>
    <name evidence="5" type="ORF">HHI36_016133</name>
</gene>
<comment type="similarity">
    <text evidence="1">Belongs to the CAND family.</text>
</comment>
<dbReference type="InterPro" id="IPR016024">
    <property type="entry name" value="ARM-type_fold"/>
</dbReference>
<feature type="domain" description="TATA-binding protein interacting (TIP20)" evidence="4">
    <location>
        <begin position="123"/>
        <end position="217"/>
    </location>
</feature>
<organism evidence="5 6">
    <name type="scientific">Cryptolaemus montrouzieri</name>
    <dbReference type="NCBI Taxonomy" id="559131"/>
    <lineage>
        <taxon>Eukaryota</taxon>
        <taxon>Metazoa</taxon>
        <taxon>Ecdysozoa</taxon>
        <taxon>Arthropoda</taxon>
        <taxon>Hexapoda</taxon>
        <taxon>Insecta</taxon>
        <taxon>Pterygota</taxon>
        <taxon>Neoptera</taxon>
        <taxon>Endopterygota</taxon>
        <taxon>Coleoptera</taxon>
        <taxon>Polyphaga</taxon>
        <taxon>Cucujiformia</taxon>
        <taxon>Coccinelloidea</taxon>
        <taxon>Coccinellidae</taxon>
        <taxon>Scymninae</taxon>
        <taxon>Scymnini</taxon>
        <taxon>Cryptolaemus</taxon>
    </lineage>
</organism>
<dbReference type="Proteomes" id="UP001516400">
    <property type="component" value="Unassembled WGS sequence"/>
</dbReference>
<keyword evidence="6" id="KW-1185">Reference proteome</keyword>
<reference evidence="5 6" key="1">
    <citation type="journal article" date="2021" name="BMC Biol.">
        <title>Horizontally acquired antibacterial genes associated with adaptive radiation of ladybird beetles.</title>
        <authorList>
            <person name="Li H.S."/>
            <person name="Tang X.F."/>
            <person name="Huang Y.H."/>
            <person name="Xu Z.Y."/>
            <person name="Chen M.L."/>
            <person name="Du X.Y."/>
            <person name="Qiu B.Y."/>
            <person name="Chen P.T."/>
            <person name="Zhang W."/>
            <person name="Slipinski A."/>
            <person name="Escalona H.E."/>
            <person name="Waterhouse R.M."/>
            <person name="Zwick A."/>
            <person name="Pang H."/>
        </authorList>
    </citation>
    <scope>NUCLEOTIDE SEQUENCE [LARGE SCALE GENOMIC DNA]</scope>
    <source>
        <strain evidence="5">SYSU2018</strain>
    </source>
</reference>
<dbReference type="Gene3D" id="1.25.10.10">
    <property type="entry name" value="Leucine-rich Repeat Variant"/>
    <property type="match status" value="2"/>
</dbReference>
<comment type="caution">
    <text evidence="5">The sequence shown here is derived from an EMBL/GenBank/DDBJ whole genome shotgun (WGS) entry which is preliminary data.</text>
</comment>
<evidence type="ECO:0000256" key="1">
    <source>
        <dbReference type="ARBA" id="ARBA00007657"/>
    </source>
</evidence>
<protein>
    <recommendedName>
        <fullName evidence="4">TATA-binding protein interacting (TIP20) domain-containing protein</fullName>
    </recommendedName>
</protein>
<dbReference type="EMBL" id="JABFTP020000124">
    <property type="protein sequence ID" value="KAL3278588.1"/>
    <property type="molecule type" value="Genomic_DNA"/>
</dbReference>
<dbReference type="PANTHER" id="PTHR12696">
    <property type="entry name" value="TIP120"/>
    <property type="match status" value="1"/>
</dbReference>
<dbReference type="InterPro" id="IPR013932">
    <property type="entry name" value="TATA-bd_TIP120"/>
</dbReference>